<sequence>MSSHLSTQSPASAGTVEPSFDIVALSNKNRLNNKSATIPKTRSKSPVYTGPVIIKAPKNPQDHLLRYHKLTTAAKNHGCEHDLEAGFNDIWSAYKNRGHSAKTNKL</sequence>
<protein>
    <submittedName>
        <fullName evidence="2">Uncharacterized protein</fullName>
    </submittedName>
</protein>
<proteinExistence type="predicted"/>
<gene>
    <name evidence="2" type="ORF">FHL15_000331</name>
</gene>
<reference evidence="3" key="1">
    <citation type="submission" date="2019-06" db="EMBL/GenBank/DDBJ databases">
        <title>Draft genome sequence of the griseofulvin-producing fungus Xylaria cubensis strain G536.</title>
        <authorList>
            <person name="Mead M.E."/>
            <person name="Raja H.A."/>
            <person name="Steenwyk J.L."/>
            <person name="Knowles S.L."/>
            <person name="Oberlies N.H."/>
            <person name="Rokas A."/>
        </authorList>
    </citation>
    <scope>NUCLEOTIDE SEQUENCE [LARGE SCALE GENOMIC DNA]</scope>
    <source>
        <strain evidence="3">G536</strain>
    </source>
</reference>
<dbReference type="EMBL" id="VFLP01000001">
    <property type="protein sequence ID" value="TRX98989.1"/>
    <property type="molecule type" value="Genomic_DNA"/>
</dbReference>
<accession>A0A553IFL1</accession>
<evidence type="ECO:0000256" key="1">
    <source>
        <dbReference type="SAM" id="MobiDB-lite"/>
    </source>
</evidence>
<keyword evidence="3" id="KW-1185">Reference proteome</keyword>
<dbReference type="OrthoDB" id="10444195at2759"/>
<name>A0A553IFL1_9PEZI</name>
<dbReference type="Proteomes" id="UP000319160">
    <property type="component" value="Unassembled WGS sequence"/>
</dbReference>
<evidence type="ECO:0000313" key="3">
    <source>
        <dbReference type="Proteomes" id="UP000319160"/>
    </source>
</evidence>
<organism evidence="2 3">
    <name type="scientific">Xylaria flabelliformis</name>
    <dbReference type="NCBI Taxonomy" id="2512241"/>
    <lineage>
        <taxon>Eukaryota</taxon>
        <taxon>Fungi</taxon>
        <taxon>Dikarya</taxon>
        <taxon>Ascomycota</taxon>
        <taxon>Pezizomycotina</taxon>
        <taxon>Sordariomycetes</taxon>
        <taxon>Xylariomycetidae</taxon>
        <taxon>Xylariales</taxon>
        <taxon>Xylariaceae</taxon>
        <taxon>Xylaria</taxon>
    </lineage>
</organism>
<feature type="compositionally biased region" description="Polar residues" evidence="1">
    <location>
        <begin position="33"/>
        <end position="46"/>
    </location>
</feature>
<dbReference type="AlphaFoldDB" id="A0A553IFL1"/>
<comment type="caution">
    <text evidence="2">The sequence shown here is derived from an EMBL/GenBank/DDBJ whole genome shotgun (WGS) entry which is preliminary data.</text>
</comment>
<evidence type="ECO:0000313" key="2">
    <source>
        <dbReference type="EMBL" id="TRX98989.1"/>
    </source>
</evidence>
<feature type="region of interest" description="Disordered" evidence="1">
    <location>
        <begin position="33"/>
        <end position="54"/>
    </location>
</feature>